<gene>
    <name evidence="2" type="ORF">AO498_11185</name>
</gene>
<keyword evidence="2" id="KW-0808">Transferase</keyword>
<protein>
    <submittedName>
        <fullName evidence="2">NAD metabolism ATPase/kinase</fullName>
    </submittedName>
</protein>
<dbReference type="RefSeq" id="WP_067547481.1">
    <property type="nucleotide sequence ID" value="NZ_CP012836.1"/>
</dbReference>
<dbReference type="GO" id="GO:0016301">
    <property type="term" value="F:kinase activity"/>
    <property type="evidence" value="ECO:0007669"/>
    <property type="project" value="UniProtKB-KW"/>
</dbReference>
<evidence type="ECO:0000313" key="2">
    <source>
        <dbReference type="EMBL" id="AMQ56997.1"/>
    </source>
</evidence>
<dbReference type="EMBL" id="CP012836">
    <property type="protein sequence ID" value="AMQ56997.1"/>
    <property type="molecule type" value="Genomic_DNA"/>
</dbReference>
<dbReference type="OrthoDB" id="5572060at2"/>
<dbReference type="PATRIC" id="fig|1727163.4.peg.2337"/>
<evidence type="ECO:0000259" key="1">
    <source>
        <dbReference type="Pfam" id="PF14134"/>
    </source>
</evidence>
<dbReference type="InterPro" id="IPR029044">
    <property type="entry name" value="Nucleotide-diphossugar_trans"/>
</dbReference>
<organism evidence="2 3">
    <name type="scientific">Algoriphagus sanaruensis</name>
    <dbReference type="NCBI Taxonomy" id="1727163"/>
    <lineage>
        <taxon>Bacteria</taxon>
        <taxon>Pseudomonadati</taxon>
        <taxon>Bacteroidota</taxon>
        <taxon>Cytophagia</taxon>
        <taxon>Cytophagales</taxon>
        <taxon>Cyclobacteriaceae</taxon>
        <taxon>Algoriphagus</taxon>
    </lineage>
</organism>
<sequence>MDSVLVDKIRTQGMNPDLVAQQIDNFINGFPYLKILGPATPAHGIKVLDQSELLQFIQAYKVQAFKKEIVKFVPASGAASRMFKDLFAFLDGDGDLEKSGFTKKFIQNIQKFAFYEDLDNTLKAQGTSMEACLSNADYKKIVAALLQDDGLGYGSLPKGLLRFHRYPSENRTPAHEHLVEGIQYAAGRGEQVQIHFTVSPEHEMKFKAEIAQVLPKLIEETGLSFEITYSQQKKSTDTIAVTMENTPFEEEDGSLLFRPAGHGALLENLNDIDSDLIFIKNIDNVVPDHLKEPTKEYKMALAGYLLDAQNQIFEALRALDQEISHESVGLATEVYNTVLGGKVPATESSQSLIELARYLKDKLNRPIRVCGMVKNTGEPGGGPFWIEESDGSQSLQILETAQIDLNDPNSKAHMMASTHFNPVDLVCGTRDYHGKSFDLLAFRDMQTGFITEKSKSGRDLKALELPGLWNGAMAGWNTLFVEVPLITFNPVKTVNDLLRDEHQ</sequence>
<dbReference type="SUPFAM" id="SSF53448">
    <property type="entry name" value="Nucleotide-diphospho-sugar transferases"/>
    <property type="match status" value="1"/>
</dbReference>
<proteinExistence type="predicted"/>
<reference evidence="2 3" key="2">
    <citation type="journal article" date="2016" name="Genome Announc.">
        <title>Complete Genome Sequence of Algoriphagus sp. Strain M8-2, Isolated from a Brackish Lake.</title>
        <authorList>
            <person name="Muraguchi Y."/>
            <person name="Kushimoto K."/>
            <person name="Ohtsubo Y."/>
            <person name="Suzuki T."/>
            <person name="Dohra H."/>
            <person name="Kimbara K."/>
            <person name="Shintani M."/>
        </authorList>
    </citation>
    <scope>NUCLEOTIDE SEQUENCE [LARGE SCALE GENOMIC DNA]</scope>
    <source>
        <strain evidence="2 3">M8-2</strain>
    </source>
</reference>
<dbReference type="KEGG" id="alm:AO498_11185"/>
<name>A0A142EPE2_9BACT</name>
<dbReference type="InterPro" id="IPR025393">
    <property type="entry name" value="DUF4301"/>
</dbReference>
<reference evidence="3" key="1">
    <citation type="submission" date="2015-09" db="EMBL/GenBank/DDBJ databases">
        <title>Complete sequence of Algoriphagus sp. M8-2.</title>
        <authorList>
            <person name="Shintani M."/>
        </authorList>
    </citation>
    <scope>NUCLEOTIDE SEQUENCE [LARGE SCALE GENOMIC DNA]</scope>
    <source>
        <strain evidence="3">M8-2</strain>
    </source>
</reference>
<accession>A0A142EPE2</accession>
<dbReference type="Proteomes" id="UP000073816">
    <property type="component" value="Chromosome"/>
</dbReference>
<feature type="domain" description="DUF4301" evidence="1">
    <location>
        <begin position="7"/>
        <end position="503"/>
    </location>
</feature>
<dbReference type="Pfam" id="PF14134">
    <property type="entry name" value="DUF4301"/>
    <property type="match status" value="1"/>
</dbReference>
<evidence type="ECO:0000313" key="3">
    <source>
        <dbReference type="Proteomes" id="UP000073816"/>
    </source>
</evidence>
<keyword evidence="2" id="KW-0418">Kinase</keyword>
<dbReference type="AlphaFoldDB" id="A0A142EPE2"/>
<keyword evidence="3" id="KW-1185">Reference proteome</keyword>
<dbReference type="STRING" id="1727163.AO498_11185"/>